<evidence type="ECO:0000256" key="4">
    <source>
        <dbReference type="ARBA" id="ARBA00022691"/>
    </source>
</evidence>
<feature type="transmembrane region" description="Helical" evidence="12">
    <location>
        <begin position="100"/>
        <end position="120"/>
    </location>
</feature>
<proteinExistence type="predicted"/>
<evidence type="ECO:0000256" key="8">
    <source>
        <dbReference type="ARBA" id="ARBA00023098"/>
    </source>
</evidence>
<keyword evidence="7 12" id="KW-1133">Transmembrane helix</keyword>
<keyword evidence="3" id="KW-0489">Methyltransferase</keyword>
<keyword evidence="8" id="KW-0443">Lipid metabolism</keyword>
<evidence type="ECO:0000256" key="7">
    <source>
        <dbReference type="ARBA" id="ARBA00022989"/>
    </source>
</evidence>
<evidence type="ECO:0000313" key="14">
    <source>
        <dbReference type="EMBL" id="OSX60484.1"/>
    </source>
</evidence>
<evidence type="ECO:0000256" key="1">
    <source>
        <dbReference type="ARBA" id="ARBA00004127"/>
    </source>
</evidence>
<evidence type="ECO:0000256" key="13">
    <source>
        <dbReference type="SAM" id="SignalP"/>
    </source>
</evidence>
<dbReference type="PANTHER" id="PTHR12714">
    <property type="entry name" value="PROTEIN-S ISOPRENYLCYSTEINE O-METHYLTRANSFERASE"/>
    <property type="match status" value="1"/>
</dbReference>
<evidence type="ECO:0000256" key="10">
    <source>
        <dbReference type="ARBA" id="ARBA00023209"/>
    </source>
</evidence>
<name>A0A1X6MVT2_9APHY</name>
<dbReference type="RefSeq" id="XP_024337278.1">
    <property type="nucleotide sequence ID" value="XM_024481066.1"/>
</dbReference>
<comment type="subcellular location">
    <subcellularLocation>
        <location evidence="1">Endomembrane system</location>
        <topology evidence="1">Multi-pass membrane protein</topology>
    </subcellularLocation>
</comment>
<feature type="transmembrane region" description="Helical" evidence="12">
    <location>
        <begin position="190"/>
        <end position="215"/>
    </location>
</feature>
<dbReference type="GO" id="GO:0032259">
    <property type="term" value="P:methylation"/>
    <property type="evidence" value="ECO:0007669"/>
    <property type="project" value="UniProtKB-KW"/>
</dbReference>
<keyword evidence="4" id="KW-0949">S-adenosyl-L-methionine</keyword>
<feature type="chain" id="PRO_5010882539" description="Protein-S-isoprenylcysteine O-methyltransferase" evidence="13">
    <location>
        <begin position="25"/>
        <end position="248"/>
    </location>
</feature>
<evidence type="ECO:0000256" key="6">
    <source>
        <dbReference type="ARBA" id="ARBA00022824"/>
    </source>
</evidence>
<sequence length="248" mass="27449">MTAVSHLVKIPLLLSAAYFAAVCGKPPHGVPQEHEEEKFAGHESKQFREIFRWLPPLLIMPSMWLTFLCETVAILSHYSVGSLAHLPGVTIRPSPVTAQAGMLEVHLTTAFVVGWILLAAGSNLRLICYRHLGRHFTFELALRKDHKLITTGPYTVVRHPAYTGSVMALSGIALIQLAPGSFWAEGLQLWSTLGGMAVAFAWLAILLIMPLGIIARTSAEDDVLRDTFQEQWAEWARKTPYKLVPGLF</sequence>
<evidence type="ECO:0000313" key="15">
    <source>
        <dbReference type="Proteomes" id="UP000194127"/>
    </source>
</evidence>
<keyword evidence="5 12" id="KW-0812">Transmembrane</keyword>
<evidence type="ECO:0000256" key="5">
    <source>
        <dbReference type="ARBA" id="ARBA00022692"/>
    </source>
</evidence>
<reference evidence="14 15" key="1">
    <citation type="submission" date="2017-04" db="EMBL/GenBank/DDBJ databases">
        <title>Genome Sequence of the Model Brown-Rot Fungus Postia placenta SB12.</title>
        <authorList>
            <consortium name="DOE Joint Genome Institute"/>
            <person name="Gaskell J."/>
            <person name="Kersten P."/>
            <person name="Larrondo L.F."/>
            <person name="Canessa P."/>
            <person name="Martinez D."/>
            <person name="Hibbett D."/>
            <person name="Schmoll M."/>
            <person name="Kubicek C.P."/>
            <person name="Martinez A.T."/>
            <person name="Yadav J."/>
            <person name="Master E."/>
            <person name="Magnuson J.K."/>
            <person name="James T."/>
            <person name="Yaver D."/>
            <person name="Berka R."/>
            <person name="Labutti K."/>
            <person name="Lipzen A."/>
            <person name="Aerts A."/>
            <person name="Barry K."/>
            <person name="Henrissat B."/>
            <person name="Blanchette R."/>
            <person name="Grigoriev I."/>
            <person name="Cullen D."/>
        </authorList>
    </citation>
    <scope>NUCLEOTIDE SEQUENCE [LARGE SCALE GENOMIC DNA]</scope>
    <source>
        <strain evidence="14 15">MAD-698-R-SB12</strain>
    </source>
</reference>
<dbReference type="GO" id="GO:0012505">
    <property type="term" value="C:endomembrane system"/>
    <property type="evidence" value="ECO:0007669"/>
    <property type="project" value="UniProtKB-SubCell"/>
</dbReference>
<dbReference type="OrthoDB" id="422086at2759"/>
<evidence type="ECO:0000256" key="12">
    <source>
        <dbReference type="SAM" id="Phobius"/>
    </source>
</evidence>
<dbReference type="InterPro" id="IPR007318">
    <property type="entry name" value="Phopholipid_MeTrfase"/>
</dbReference>
<feature type="transmembrane region" description="Helical" evidence="12">
    <location>
        <begin position="57"/>
        <end position="80"/>
    </location>
</feature>
<gene>
    <name evidence="14" type="ORF">POSPLADRAFT_1058652</name>
</gene>
<accession>A0A1X6MVT2</accession>
<protein>
    <recommendedName>
        <fullName evidence="16">Protein-S-isoprenylcysteine O-methyltransferase</fullName>
    </recommendedName>
</protein>
<evidence type="ECO:0000256" key="3">
    <source>
        <dbReference type="ARBA" id="ARBA00022603"/>
    </source>
</evidence>
<feature type="transmembrane region" description="Helical" evidence="12">
    <location>
        <begin position="166"/>
        <end position="184"/>
    </location>
</feature>
<feature type="signal peptide" evidence="13">
    <location>
        <begin position="1"/>
        <end position="24"/>
    </location>
</feature>
<keyword evidence="13" id="KW-0732">Signal</keyword>
<dbReference type="Proteomes" id="UP000194127">
    <property type="component" value="Unassembled WGS sequence"/>
</dbReference>
<dbReference type="PANTHER" id="PTHR12714:SF9">
    <property type="entry name" value="PROTEIN-S-ISOPRENYLCYSTEINE O-METHYLTRANSFERASE"/>
    <property type="match status" value="1"/>
</dbReference>
<keyword evidence="2" id="KW-0444">Lipid biosynthesis</keyword>
<keyword evidence="9 12" id="KW-0472">Membrane</keyword>
<organism evidence="14 15">
    <name type="scientific">Postia placenta MAD-698-R-SB12</name>
    <dbReference type="NCBI Taxonomy" id="670580"/>
    <lineage>
        <taxon>Eukaryota</taxon>
        <taxon>Fungi</taxon>
        <taxon>Dikarya</taxon>
        <taxon>Basidiomycota</taxon>
        <taxon>Agaricomycotina</taxon>
        <taxon>Agaricomycetes</taxon>
        <taxon>Polyporales</taxon>
        <taxon>Adustoporiaceae</taxon>
        <taxon>Rhodonia</taxon>
    </lineage>
</organism>
<keyword evidence="11" id="KW-1208">Phospholipid metabolism</keyword>
<evidence type="ECO:0008006" key="16">
    <source>
        <dbReference type="Google" id="ProtNLM"/>
    </source>
</evidence>
<dbReference type="AlphaFoldDB" id="A0A1X6MVT2"/>
<dbReference type="GO" id="GO:0006656">
    <property type="term" value="P:phosphatidylcholine biosynthetic process"/>
    <property type="evidence" value="ECO:0007669"/>
    <property type="project" value="UniProtKB-UniPathway"/>
</dbReference>
<dbReference type="UniPathway" id="UPA00753"/>
<dbReference type="Pfam" id="PF04191">
    <property type="entry name" value="PEMT"/>
    <property type="match status" value="1"/>
</dbReference>
<evidence type="ECO:0000256" key="11">
    <source>
        <dbReference type="ARBA" id="ARBA00023264"/>
    </source>
</evidence>
<dbReference type="Gene3D" id="1.20.120.1630">
    <property type="match status" value="1"/>
</dbReference>
<dbReference type="GO" id="GO:0008168">
    <property type="term" value="F:methyltransferase activity"/>
    <property type="evidence" value="ECO:0007669"/>
    <property type="project" value="UniProtKB-KW"/>
</dbReference>
<dbReference type="GeneID" id="36326016"/>
<keyword evidence="15" id="KW-1185">Reference proteome</keyword>
<keyword evidence="3" id="KW-0808">Transferase</keyword>
<evidence type="ECO:0000256" key="9">
    <source>
        <dbReference type="ARBA" id="ARBA00023136"/>
    </source>
</evidence>
<keyword evidence="6" id="KW-0256">Endoplasmic reticulum</keyword>
<dbReference type="STRING" id="670580.A0A1X6MVT2"/>
<dbReference type="EMBL" id="KZ110600">
    <property type="protein sequence ID" value="OSX60484.1"/>
    <property type="molecule type" value="Genomic_DNA"/>
</dbReference>
<keyword evidence="10" id="KW-0594">Phospholipid biosynthesis</keyword>
<evidence type="ECO:0000256" key="2">
    <source>
        <dbReference type="ARBA" id="ARBA00022516"/>
    </source>
</evidence>